<gene>
    <name evidence="6" type="ORF">NIES30_10025</name>
</gene>
<dbReference type="Pfam" id="PF06803">
    <property type="entry name" value="DUF1232"/>
    <property type="match status" value="1"/>
</dbReference>
<accession>A0A1U7J615</accession>
<dbReference type="GO" id="GO:0012505">
    <property type="term" value="C:endomembrane system"/>
    <property type="evidence" value="ECO:0007669"/>
    <property type="project" value="UniProtKB-SubCell"/>
</dbReference>
<name>A0A1U7J615_9CYAN</name>
<keyword evidence="7" id="KW-1185">Reference proteome</keyword>
<protein>
    <recommendedName>
        <fullName evidence="5">DUF1232 domain-containing protein</fullName>
    </recommendedName>
</protein>
<dbReference type="EMBL" id="MRCG01000006">
    <property type="protein sequence ID" value="OKH48362.1"/>
    <property type="molecule type" value="Genomic_DNA"/>
</dbReference>
<sequence length="95" mass="10598">MKIPFFSRLYSGLLKRPRYRWVVMGASLIYLVSPIDVSPDFIPVAGWIDDGVVATLLATGITQVLLDRRQTMKDQKTLANHTTGVISLPTDPKKP</sequence>
<dbReference type="InterPro" id="IPR010652">
    <property type="entry name" value="DUF1232"/>
</dbReference>
<evidence type="ECO:0000256" key="2">
    <source>
        <dbReference type="ARBA" id="ARBA00022692"/>
    </source>
</evidence>
<organism evidence="6 7">
    <name type="scientific">Phormidium tenue NIES-30</name>
    <dbReference type="NCBI Taxonomy" id="549789"/>
    <lineage>
        <taxon>Bacteria</taxon>
        <taxon>Bacillati</taxon>
        <taxon>Cyanobacteriota</taxon>
        <taxon>Cyanophyceae</taxon>
        <taxon>Oscillatoriophycideae</taxon>
        <taxon>Oscillatoriales</taxon>
        <taxon>Oscillatoriaceae</taxon>
        <taxon>Phormidium</taxon>
    </lineage>
</organism>
<evidence type="ECO:0000313" key="7">
    <source>
        <dbReference type="Proteomes" id="UP000185557"/>
    </source>
</evidence>
<dbReference type="Proteomes" id="UP000185557">
    <property type="component" value="Unassembled WGS sequence"/>
</dbReference>
<dbReference type="STRING" id="549789.NIES30_10025"/>
<dbReference type="OrthoDB" id="573033at2"/>
<keyword evidence="4" id="KW-0472">Membrane</keyword>
<comment type="subcellular location">
    <subcellularLocation>
        <location evidence="1">Endomembrane system</location>
        <topology evidence="1">Multi-pass membrane protein</topology>
    </subcellularLocation>
</comment>
<keyword evidence="2" id="KW-0812">Transmembrane</keyword>
<feature type="domain" description="DUF1232" evidence="5">
    <location>
        <begin position="21"/>
        <end position="56"/>
    </location>
</feature>
<evidence type="ECO:0000256" key="1">
    <source>
        <dbReference type="ARBA" id="ARBA00004127"/>
    </source>
</evidence>
<proteinExistence type="predicted"/>
<comment type="caution">
    <text evidence="6">The sequence shown here is derived from an EMBL/GenBank/DDBJ whole genome shotgun (WGS) entry which is preliminary data.</text>
</comment>
<reference evidence="6 7" key="1">
    <citation type="submission" date="2016-11" db="EMBL/GenBank/DDBJ databases">
        <title>Draft Genome Sequences of Nine Cyanobacterial Strains from Diverse Habitats.</title>
        <authorList>
            <person name="Zhu T."/>
            <person name="Hou S."/>
            <person name="Lu X."/>
            <person name="Hess W.R."/>
        </authorList>
    </citation>
    <scope>NUCLEOTIDE SEQUENCE [LARGE SCALE GENOMIC DNA]</scope>
    <source>
        <strain evidence="6 7">NIES-30</strain>
    </source>
</reference>
<evidence type="ECO:0000259" key="5">
    <source>
        <dbReference type="Pfam" id="PF06803"/>
    </source>
</evidence>
<dbReference type="AlphaFoldDB" id="A0A1U7J615"/>
<evidence type="ECO:0000256" key="4">
    <source>
        <dbReference type="ARBA" id="ARBA00023136"/>
    </source>
</evidence>
<keyword evidence="3" id="KW-1133">Transmembrane helix</keyword>
<dbReference type="RefSeq" id="WP_073608291.1">
    <property type="nucleotide sequence ID" value="NZ_MRCG01000006.1"/>
</dbReference>
<evidence type="ECO:0000313" key="6">
    <source>
        <dbReference type="EMBL" id="OKH48362.1"/>
    </source>
</evidence>
<evidence type="ECO:0000256" key="3">
    <source>
        <dbReference type="ARBA" id="ARBA00022989"/>
    </source>
</evidence>